<accession>A0A0A9FPL1</accession>
<sequence>MEGWGVTGATRGCPGRAAAGRRPGAPWAATPRAGRRMAAGTQMREATASRGTAAGTRRREATASRGTAALRG</sequence>
<organism evidence="2">
    <name type="scientific">Arundo donax</name>
    <name type="common">Giant reed</name>
    <name type="synonym">Donax arundinaceus</name>
    <dbReference type="NCBI Taxonomy" id="35708"/>
    <lineage>
        <taxon>Eukaryota</taxon>
        <taxon>Viridiplantae</taxon>
        <taxon>Streptophyta</taxon>
        <taxon>Embryophyta</taxon>
        <taxon>Tracheophyta</taxon>
        <taxon>Spermatophyta</taxon>
        <taxon>Magnoliopsida</taxon>
        <taxon>Liliopsida</taxon>
        <taxon>Poales</taxon>
        <taxon>Poaceae</taxon>
        <taxon>PACMAD clade</taxon>
        <taxon>Arundinoideae</taxon>
        <taxon>Arundineae</taxon>
        <taxon>Arundo</taxon>
    </lineage>
</organism>
<dbReference type="AlphaFoldDB" id="A0A0A9FPL1"/>
<feature type="compositionally biased region" description="Low complexity" evidence="1">
    <location>
        <begin position="44"/>
        <end position="55"/>
    </location>
</feature>
<reference evidence="2" key="2">
    <citation type="journal article" date="2015" name="Data Brief">
        <title>Shoot transcriptome of the giant reed, Arundo donax.</title>
        <authorList>
            <person name="Barrero R.A."/>
            <person name="Guerrero F.D."/>
            <person name="Moolhuijzen P."/>
            <person name="Goolsby J.A."/>
            <person name="Tidwell J."/>
            <person name="Bellgard S.E."/>
            <person name="Bellgard M.I."/>
        </authorList>
    </citation>
    <scope>NUCLEOTIDE SEQUENCE</scope>
    <source>
        <tissue evidence="2">Shoot tissue taken approximately 20 cm above the soil surface</tissue>
    </source>
</reference>
<proteinExistence type="predicted"/>
<feature type="compositionally biased region" description="Low complexity" evidence="1">
    <location>
        <begin position="7"/>
        <end position="32"/>
    </location>
</feature>
<feature type="region of interest" description="Disordered" evidence="1">
    <location>
        <begin position="1"/>
        <end position="72"/>
    </location>
</feature>
<dbReference type="EMBL" id="GBRH01184702">
    <property type="protein sequence ID" value="JAE13194.1"/>
    <property type="molecule type" value="Transcribed_RNA"/>
</dbReference>
<evidence type="ECO:0000313" key="2">
    <source>
        <dbReference type="EMBL" id="JAE13194.1"/>
    </source>
</evidence>
<name>A0A0A9FPL1_ARUDO</name>
<reference evidence="2" key="1">
    <citation type="submission" date="2014-09" db="EMBL/GenBank/DDBJ databases">
        <authorList>
            <person name="Magalhaes I.L.F."/>
            <person name="Oliveira U."/>
            <person name="Santos F.R."/>
            <person name="Vidigal T.H.D.A."/>
            <person name="Brescovit A.D."/>
            <person name="Santos A.J."/>
        </authorList>
    </citation>
    <scope>NUCLEOTIDE SEQUENCE</scope>
    <source>
        <tissue evidence="2">Shoot tissue taken approximately 20 cm above the soil surface</tissue>
    </source>
</reference>
<protein>
    <submittedName>
        <fullName evidence="2">Uncharacterized protein</fullName>
    </submittedName>
</protein>
<feature type="compositionally biased region" description="Low complexity" evidence="1">
    <location>
        <begin position="63"/>
        <end position="72"/>
    </location>
</feature>
<evidence type="ECO:0000256" key="1">
    <source>
        <dbReference type="SAM" id="MobiDB-lite"/>
    </source>
</evidence>